<sequence length="64" mass="6722">MKSGIDQQSPAHHAERLADRLRAGMAGVVPAGGEALWDTPPVGVKVVADVGSVRPGRPGRRARR</sequence>
<proteinExistence type="predicted"/>
<evidence type="ECO:0000313" key="1">
    <source>
        <dbReference type="EMBL" id="SEE73116.1"/>
    </source>
</evidence>
<protein>
    <submittedName>
        <fullName evidence="1">Uncharacterized protein</fullName>
    </submittedName>
</protein>
<name>A0A1H5L7Q6_9ACTN</name>
<dbReference type="STRING" id="561176.SAMN04488561_2457"/>
<dbReference type="RefSeq" id="WP_141711885.1">
    <property type="nucleotide sequence ID" value="NZ_FNUC01000003.1"/>
</dbReference>
<dbReference type="Proteomes" id="UP000181980">
    <property type="component" value="Unassembled WGS sequence"/>
</dbReference>
<evidence type="ECO:0000313" key="2">
    <source>
        <dbReference type="Proteomes" id="UP000181980"/>
    </source>
</evidence>
<gene>
    <name evidence="1" type="ORF">SAMN04488561_2457</name>
</gene>
<keyword evidence="2" id="KW-1185">Reference proteome</keyword>
<dbReference type="AlphaFoldDB" id="A0A1H5L7Q6"/>
<reference evidence="2" key="1">
    <citation type="submission" date="2016-10" db="EMBL/GenBank/DDBJ databases">
        <authorList>
            <person name="Varghese N."/>
            <person name="Submissions S."/>
        </authorList>
    </citation>
    <scope>NUCLEOTIDE SEQUENCE [LARGE SCALE GENOMIC DNA]</scope>
    <source>
        <strain evidence="2">DSM 45237</strain>
    </source>
</reference>
<organism evidence="1 2">
    <name type="scientific">Jiangella alba</name>
    <dbReference type="NCBI Taxonomy" id="561176"/>
    <lineage>
        <taxon>Bacteria</taxon>
        <taxon>Bacillati</taxon>
        <taxon>Actinomycetota</taxon>
        <taxon>Actinomycetes</taxon>
        <taxon>Jiangellales</taxon>
        <taxon>Jiangellaceae</taxon>
        <taxon>Jiangella</taxon>
    </lineage>
</organism>
<accession>A0A1H5L7Q6</accession>
<dbReference type="EMBL" id="FNUC01000003">
    <property type="protein sequence ID" value="SEE73116.1"/>
    <property type="molecule type" value="Genomic_DNA"/>
</dbReference>